<dbReference type="AlphaFoldDB" id="A0A1G1Z3T2"/>
<evidence type="ECO:0000256" key="1">
    <source>
        <dbReference type="SAM" id="MobiDB-lite"/>
    </source>
</evidence>
<evidence type="ECO:0008006" key="4">
    <source>
        <dbReference type="Google" id="ProtNLM"/>
    </source>
</evidence>
<dbReference type="EMBL" id="MHIX01000018">
    <property type="protein sequence ID" value="OGY59263.1"/>
    <property type="molecule type" value="Genomic_DNA"/>
</dbReference>
<gene>
    <name evidence="2" type="ORF">A3F24_02885</name>
</gene>
<dbReference type="Gene3D" id="2.60.40.10">
    <property type="entry name" value="Immunoglobulins"/>
    <property type="match status" value="1"/>
</dbReference>
<sequence>MTHRQLQLLFGVLFFTGLIFFSSSAEAARRWSSGFELNSTTANVEWSNVQGSASVQSVITRSGNYAGRINPTNGQGRFYYTFVRDLGLEDPLYLRVYMYFASLPTDEATILLFTDYNNRLGEQVFLTVDQNGDARFYEDGRHLSAPELRSAVSGVFQEGKWYRVEVNYDAYDSVTLRVDGEDKMTFVDDSIEVDWIHDVYFGVPMNAQPNMLDLYIDDIAINDNSGTFQNSYPGPGSIRHMLVDGLGDTTTIYNQTPSSGSYYDKLDETSPDDSTTYLSTSTNNIGEFNLQSPSSAGIPGASQINLLQVGIRWYVSRTFSTYRLRLKALGGGAIEEGISMNTRSSSWRTNDDDGDSRSTPPMNYSLSSVVLPGTSDPWTVSDLATAQIGFEDLYPFDGGRYPRRVTTFWLLVEYLTPDIADYINGSEPTLDYEYCGTTGCGARVSTGVGDQAVTIYGEALQTIPVGLRALCTSGVGTGCIRIGAYTIPDSYVESWTPTAITFRIPSTITSYGGSATSCGSGGLCVRMAGVPLATLLEFHTFPRITSSNVTAAREESSVTFTGTRFGSSSGAVQFVGGFGSEMANVSSWNDTSIAAVVPTSIADDAYFGDIRLTRNATFNSKTALRFGSDNFRILPRVQSLIPSSGAVGNVIQVLGDHFCQTVGACPSSGNRSNATNNVAFGGTYAQDNDFVSAPTPPSTVVSGSFATQGPNRLLLATISIRNSAGQTVSSVSGGGLSWVKVAEAANGTNVRLEIWRSFAPSIFNGTVTTSLNAPAHASIIVSAYRDVNTTGTSGLGAVGSFFTGLGTSTSPLVSLATSSENSLVVSSLVTRGVPAVLSGGAQTLVQSVATGGTSIERITSAHSRRNSASASSSQIISNYTLGETQPWAMISLEIKR</sequence>
<accession>A0A1G1Z3T2</accession>
<dbReference type="InterPro" id="IPR014756">
    <property type="entry name" value="Ig_E-set"/>
</dbReference>
<proteinExistence type="predicted"/>
<name>A0A1G1Z3T2_9BACT</name>
<protein>
    <recommendedName>
        <fullName evidence="4">IPT/TIG domain-containing protein</fullName>
    </recommendedName>
</protein>
<evidence type="ECO:0000313" key="3">
    <source>
        <dbReference type="Proteomes" id="UP000178515"/>
    </source>
</evidence>
<comment type="caution">
    <text evidence="2">The sequence shown here is derived from an EMBL/GenBank/DDBJ whole genome shotgun (WGS) entry which is preliminary data.</text>
</comment>
<dbReference type="InterPro" id="IPR013783">
    <property type="entry name" value="Ig-like_fold"/>
</dbReference>
<organism evidence="2 3">
    <name type="scientific">Candidatus Colwellbacteria bacterium RIFCSPHIGHO2_12_FULL_44_17</name>
    <dbReference type="NCBI Taxonomy" id="1797689"/>
    <lineage>
        <taxon>Bacteria</taxon>
        <taxon>Candidatus Colwelliibacteriota</taxon>
    </lineage>
</organism>
<reference evidence="2 3" key="1">
    <citation type="journal article" date="2016" name="Nat. Commun.">
        <title>Thousands of microbial genomes shed light on interconnected biogeochemical processes in an aquifer system.</title>
        <authorList>
            <person name="Anantharaman K."/>
            <person name="Brown C.T."/>
            <person name="Hug L.A."/>
            <person name="Sharon I."/>
            <person name="Castelle C.J."/>
            <person name="Probst A.J."/>
            <person name="Thomas B.C."/>
            <person name="Singh A."/>
            <person name="Wilkins M.J."/>
            <person name="Karaoz U."/>
            <person name="Brodie E.L."/>
            <person name="Williams K.H."/>
            <person name="Hubbard S.S."/>
            <person name="Banfield J.F."/>
        </authorList>
    </citation>
    <scope>NUCLEOTIDE SEQUENCE [LARGE SCALE GENOMIC DNA]</scope>
</reference>
<dbReference type="Gene3D" id="2.60.120.200">
    <property type="match status" value="1"/>
</dbReference>
<dbReference type="SUPFAM" id="SSF81296">
    <property type="entry name" value="E set domains"/>
    <property type="match status" value="1"/>
</dbReference>
<dbReference type="Proteomes" id="UP000178515">
    <property type="component" value="Unassembled WGS sequence"/>
</dbReference>
<feature type="region of interest" description="Disordered" evidence="1">
    <location>
        <begin position="257"/>
        <end position="276"/>
    </location>
</feature>
<evidence type="ECO:0000313" key="2">
    <source>
        <dbReference type="EMBL" id="OGY59263.1"/>
    </source>
</evidence>